<dbReference type="Gene3D" id="3.40.710.10">
    <property type="entry name" value="DD-peptidase/beta-lactamase superfamily"/>
    <property type="match status" value="1"/>
</dbReference>
<feature type="modified residue" description="N6-carboxylysine" evidence="7">
    <location>
        <position position="66"/>
    </location>
</feature>
<dbReference type="SUPFAM" id="SSF56601">
    <property type="entry name" value="beta-lactamase/transpeptidase-like"/>
    <property type="match status" value="1"/>
</dbReference>
<dbReference type="GO" id="GO:0017001">
    <property type="term" value="P:antibiotic catabolic process"/>
    <property type="evidence" value="ECO:0007669"/>
    <property type="project" value="InterPro"/>
</dbReference>
<protein>
    <recommendedName>
        <fullName evidence="3 8">Beta-lactamase</fullName>
        <ecNumber evidence="3 8">3.5.2.6</ecNumber>
    </recommendedName>
</protein>
<organism evidence="11 12">
    <name type="scientific">Stutzerimonas stutzeri</name>
    <name type="common">Pseudomonas stutzeri</name>
    <dbReference type="NCBI Taxonomy" id="316"/>
    <lineage>
        <taxon>Bacteria</taxon>
        <taxon>Pseudomonadati</taxon>
        <taxon>Pseudomonadota</taxon>
        <taxon>Gammaproteobacteria</taxon>
        <taxon>Pseudomonadales</taxon>
        <taxon>Pseudomonadaceae</taxon>
        <taxon>Stutzerimonas</taxon>
    </lineage>
</organism>
<evidence type="ECO:0000256" key="1">
    <source>
        <dbReference type="ARBA" id="ARBA00001526"/>
    </source>
</evidence>
<keyword evidence="6 8" id="KW-0046">Antibiotic resistance</keyword>
<dbReference type="InterPro" id="IPR001460">
    <property type="entry name" value="PCN-bd_Tpept"/>
</dbReference>
<feature type="chain" id="PRO_5001527218" description="Beta-lactamase" evidence="9">
    <location>
        <begin position="20"/>
        <end position="260"/>
    </location>
</feature>
<accession>A0A023WRA0</accession>
<dbReference type="KEGG" id="pstu:UIB01_07535"/>
<evidence type="ECO:0000313" key="11">
    <source>
        <dbReference type="EMBL" id="AHY42339.1"/>
    </source>
</evidence>
<evidence type="ECO:0000256" key="2">
    <source>
        <dbReference type="ARBA" id="ARBA00007898"/>
    </source>
</evidence>
<evidence type="ECO:0000256" key="7">
    <source>
        <dbReference type="PIRSR" id="PIRSR602137-50"/>
    </source>
</evidence>
<evidence type="ECO:0000256" key="5">
    <source>
        <dbReference type="ARBA" id="ARBA00022801"/>
    </source>
</evidence>
<keyword evidence="5 8" id="KW-0378">Hydrolase</keyword>
<dbReference type="GO" id="GO:0046677">
    <property type="term" value="P:response to antibiotic"/>
    <property type="evidence" value="ECO:0007669"/>
    <property type="project" value="UniProtKB-UniRule"/>
</dbReference>
<evidence type="ECO:0000256" key="8">
    <source>
        <dbReference type="RuleBase" id="RU361140"/>
    </source>
</evidence>
<evidence type="ECO:0000256" key="9">
    <source>
        <dbReference type="SAM" id="SignalP"/>
    </source>
</evidence>
<comment type="catalytic activity">
    <reaction evidence="1 8">
        <text>a beta-lactam + H2O = a substituted beta-amino acid</text>
        <dbReference type="Rhea" id="RHEA:20401"/>
        <dbReference type="ChEBI" id="CHEBI:15377"/>
        <dbReference type="ChEBI" id="CHEBI:35627"/>
        <dbReference type="ChEBI" id="CHEBI:140347"/>
        <dbReference type="EC" id="3.5.2.6"/>
    </reaction>
</comment>
<keyword evidence="4 9" id="KW-0732">Signal</keyword>
<dbReference type="Proteomes" id="UP000025238">
    <property type="component" value="Chromosome"/>
</dbReference>
<dbReference type="PROSITE" id="PS00337">
    <property type="entry name" value="BETA_LACTAMASE_D"/>
    <property type="match status" value="1"/>
</dbReference>
<feature type="active site" description="Acyl-ester intermediate" evidence="7">
    <location>
        <position position="63"/>
    </location>
</feature>
<evidence type="ECO:0000256" key="4">
    <source>
        <dbReference type="ARBA" id="ARBA00022729"/>
    </source>
</evidence>
<gene>
    <name evidence="11" type="ORF">UIB01_07535</name>
</gene>
<name>A0A023WRA0_STUST</name>
<comment type="similarity">
    <text evidence="2 8">Belongs to the class-D beta-lactamase family.</text>
</comment>
<dbReference type="EC" id="3.5.2.6" evidence="3 8"/>
<dbReference type="GO" id="GO:0008658">
    <property type="term" value="F:penicillin binding"/>
    <property type="evidence" value="ECO:0007669"/>
    <property type="project" value="InterPro"/>
</dbReference>
<evidence type="ECO:0000256" key="6">
    <source>
        <dbReference type="ARBA" id="ARBA00023251"/>
    </source>
</evidence>
<dbReference type="PATRIC" id="fig|316.97.peg.1515"/>
<dbReference type="Pfam" id="PF00905">
    <property type="entry name" value="Transpeptidase"/>
    <property type="match status" value="1"/>
</dbReference>
<proteinExistence type="inferred from homology"/>
<sequence length="260" mass="29226">MPQLFLALLLLGLSCVTHAEDADIARLFDKAGVEGTLVIESATTGERYVHNEARAKQPFTAASTFKVLNTLIALEEGAIAGADEIIPWDNTRYEIEDWNRDQTLKSAFQVSCVWCYQWLARRVGAADYPPYIRQAHYGQLREPFNGTEFWLDGSLTISAEQQIALLKRVTARSLPYRKSSYDTLKTVMLTEASEHYRLYAKTGWAARSTPGTGWYIGYVEVDEDTWLFALNLDTKAVTDLPLRQQIALGALREKGILPAE</sequence>
<evidence type="ECO:0000256" key="3">
    <source>
        <dbReference type="ARBA" id="ARBA00012865"/>
    </source>
</evidence>
<dbReference type="AlphaFoldDB" id="A0A023WRA0"/>
<dbReference type="InterPro" id="IPR002137">
    <property type="entry name" value="Beta-lactam_class-D_AS"/>
</dbReference>
<dbReference type="GO" id="GO:0008800">
    <property type="term" value="F:beta-lactamase activity"/>
    <property type="evidence" value="ECO:0007669"/>
    <property type="project" value="UniProtKB-UniRule"/>
</dbReference>
<evidence type="ECO:0000313" key="12">
    <source>
        <dbReference type="Proteomes" id="UP000025238"/>
    </source>
</evidence>
<feature type="domain" description="Penicillin-binding protein transpeptidase" evidence="10">
    <location>
        <begin position="35"/>
        <end position="247"/>
    </location>
</feature>
<dbReference type="EMBL" id="CP007509">
    <property type="protein sequence ID" value="AHY42339.1"/>
    <property type="molecule type" value="Genomic_DNA"/>
</dbReference>
<reference evidence="11 12" key="1">
    <citation type="submission" date="2014-03" db="EMBL/GenBank/DDBJ databases">
        <title>Complete genome sequence of Pseudomonas stutzeri 19SMN4.</title>
        <authorList>
            <person name="Brunet-Galmes I."/>
            <person name="Nogales B."/>
            <person name="Busquets A."/>
            <person name="Pena A."/>
            <person name="Gomila M."/>
            <person name="Garcia-Valdes E."/>
            <person name="Lalucat J."/>
            <person name="Bennasar A."/>
            <person name="Bosch R."/>
        </authorList>
    </citation>
    <scope>NUCLEOTIDE SEQUENCE [LARGE SCALE GENOMIC DNA]</scope>
    <source>
        <strain evidence="11 12">19SMN4</strain>
    </source>
</reference>
<dbReference type="InterPro" id="IPR012338">
    <property type="entry name" value="Beta-lactam/transpept-like"/>
</dbReference>
<dbReference type="OrthoDB" id="9762883at2"/>
<feature type="signal peptide" evidence="9">
    <location>
        <begin position="1"/>
        <end position="19"/>
    </location>
</feature>
<dbReference type="NCBIfam" id="NF012161">
    <property type="entry name" value="bla_class_D_main"/>
    <property type="match status" value="1"/>
</dbReference>
<evidence type="ECO:0000259" key="10">
    <source>
        <dbReference type="Pfam" id="PF00905"/>
    </source>
</evidence>